<evidence type="ECO:0000256" key="1">
    <source>
        <dbReference type="SAM" id="MobiDB-lite"/>
    </source>
</evidence>
<dbReference type="EMBL" id="LCWV01000004">
    <property type="protein sequence ID" value="PWI73888.1"/>
    <property type="molecule type" value="Genomic_DNA"/>
</dbReference>
<name>A0A2U3EHB0_PURLI</name>
<evidence type="ECO:0000313" key="3">
    <source>
        <dbReference type="Proteomes" id="UP000245956"/>
    </source>
</evidence>
<evidence type="ECO:0000313" key="2">
    <source>
        <dbReference type="EMBL" id="PWI73888.1"/>
    </source>
</evidence>
<reference evidence="2 3" key="1">
    <citation type="journal article" date="2016" name="Front. Microbiol.">
        <title>Genome and transcriptome sequences reveal the specific parasitism of the nematophagous Purpureocillium lilacinum 36-1.</title>
        <authorList>
            <person name="Xie J."/>
            <person name="Li S."/>
            <person name="Mo C."/>
            <person name="Xiao X."/>
            <person name="Peng D."/>
            <person name="Wang G."/>
            <person name="Xiao Y."/>
        </authorList>
    </citation>
    <scope>NUCLEOTIDE SEQUENCE [LARGE SCALE GENOMIC DNA]</scope>
    <source>
        <strain evidence="2 3">36-1</strain>
    </source>
</reference>
<feature type="region of interest" description="Disordered" evidence="1">
    <location>
        <begin position="1"/>
        <end position="27"/>
    </location>
</feature>
<dbReference type="AlphaFoldDB" id="A0A2U3EHB0"/>
<dbReference type="Proteomes" id="UP000245956">
    <property type="component" value="Unassembled WGS sequence"/>
</dbReference>
<protein>
    <submittedName>
        <fullName evidence="2">Uncharacterized protein</fullName>
    </submittedName>
</protein>
<comment type="caution">
    <text evidence="2">The sequence shown here is derived from an EMBL/GenBank/DDBJ whole genome shotgun (WGS) entry which is preliminary data.</text>
</comment>
<organism evidence="2 3">
    <name type="scientific">Purpureocillium lilacinum</name>
    <name type="common">Paecilomyces lilacinus</name>
    <dbReference type="NCBI Taxonomy" id="33203"/>
    <lineage>
        <taxon>Eukaryota</taxon>
        <taxon>Fungi</taxon>
        <taxon>Dikarya</taxon>
        <taxon>Ascomycota</taxon>
        <taxon>Pezizomycotina</taxon>
        <taxon>Sordariomycetes</taxon>
        <taxon>Hypocreomycetidae</taxon>
        <taxon>Hypocreales</taxon>
        <taxon>Ophiocordycipitaceae</taxon>
        <taxon>Purpureocillium</taxon>
    </lineage>
</organism>
<proteinExistence type="predicted"/>
<gene>
    <name evidence="2" type="ORF">PCL_09164</name>
</gene>
<accession>A0A2U3EHB0</accession>
<sequence length="266" mass="28854">MTSAPKIAPQIVPGPEDPPGEGSGAAHHLHCQATCRPTPHPGKAFAAAAWTLLKHVVRADRRKCVTHFGVVLFGARCLSQAFAPRLGRADMPGPCVCAVGFKTGPGQVRVSDSKRETMKTSLGLVLYILCAAASVVSANVITRDKPPDHDEWSYNGTCDEKSNTCTFRKTCPGGRNWCRQKGDKWEKYYFDAKPYTMPCFEGVKERSALDYDRLQTPIDPYKSPPSSRVGEGLGSQQALTCAQGALGGLLPGFCLRLRSPRHPCPQ</sequence>